<dbReference type="EMBL" id="NKCL01000003">
    <property type="protein sequence ID" value="RSL91350.1"/>
    <property type="molecule type" value="Genomic_DNA"/>
</dbReference>
<name>A0A428SNG9_9HYPO</name>
<comment type="caution">
    <text evidence="2">The sequence shown here is derived from an EMBL/GenBank/DDBJ whole genome shotgun (WGS) entry which is preliminary data.</text>
</comment>
<evidence type="ECO:0000313" key="2">
    <source>
        <dbReference type="EMBL" id="RSL91350.1"/>
    </source>
</evidence>
<evidence type="ECO:0000256" key="1">
    <source>
        <dbReference type="SAM" id="MobiDB-lite"/>
    </source>
</evidence>
<reference evidence="2 3" key="1">
    <citation type="submission" date="2017-06" db="EMBL/GenBank/DDBJ databases">
        <title>Comparative genomic analysis of Ambrosia Fusariam Clade fungi.</title>
        <authorList>
            <person name="Stajich J.E."/>
            <person name="Carrillo J."/>
            <person name="Kijimoto T."/>
            <person name="Eskalen A."/>
            <person name="O'Donnell K."/>
            <person name="Kasson M."/>
        </authorList>
    </citation>
    <scope>NUCLEOTIDE SEQUENCE [LARGE SCALE GENOMIC DNA]</scope>
    <source>
        <strain evidence="2 3">NRRL62606</strain>
    </source>
</reference>
<dbReference type="AlphaFoldDB" id="A0A428SNG9"/>
<protein>
    <submittedName>
        <fullName evidence="2">Uncharacterized protein</fullName>
    </submittedName>
</protein>
<evidence type="ECO:0000313" key="3">
    <source>
        <dbReference type="Proteomes" id="UP000287972"/>
    </source>
</evidence>
<sequence length="354" mass="41436">MFSIQEGISYYLPPGPRLDSSEQWLDWFFALRTQALSIGIWDKIDPYEPDKDDDELVFPELENYEQFRDRLMEEAREANKPAPTTTDIMIAVGVQSTNAEIQLSIYEHRAAKERAIRVLIMETVRRSIYEAAILSHPGSQTLRQHVRSIQNMYVSNLEFFKMRIDEAYRAVLAETQVKGCEPEAWLHRWRQAFTRAEAFGSLYVQGDRGVLDFLEAISGFVEPEWMVGEYLLPSKSDKKPSLHTISQHFYRHITSTFPPYRKPGSSSTKKAKEKENRSKKSCPCGPRKHHWDPEDCCVLEFAIRGSTDRKIKRPTVKRRKDIVDEIWKEKWEELRQTLERKGWYIPTPEATSNW</sequence>
<feature type="region of interest" description="Disordered" evidence="1">
    <location>
        <begin position="256"/>
        <end position="289"/>
    </location>
</feature>
<proteinExistence type="predicted"/>
<keyword evidence="3" id="KW-1185">Reference proteome</keyword>
<dbReference type="Proteomes" id="UP000287972">
    <property type="component" value="Unassembled WGS sequence"/>
</dbReference>
<gene>
    <name evidence="2" type="ORF">CEP51_000299</name>
</gene>
<organism evidence="2 3">
    <name type="scientific">Fusarium floridanum</name>
    <dbReference type="NCBI Taxonomy" id="1325733"/>
    <lineage>
        <taxon>Eukaryota</taxon>
        <taxon>Fungi</taxon>
        <taxon>Dikarya</taxon>
        <taxon>Ascomycota</taxon>
        <taxon>Pezizomycotina</taxon>
        <taxon>Sordariomycetes</taxon>
        <taxon>Hypocreomycetidae</taxon>
        <taxon>Hypocreales</taxon>
        <taxon>Nectriaceae</taxon>
        <taxon>Fusarium</taxon>
        <taxon>Fusarium solani species complex</taxon>
    </lineage>
</organism>
<accession>A0A428SNG9</accession>